<evidence type="ECO:0000313" key="3">
    <source>
        <dbReference type="EMBL" id="QXE89227.1"/>
    </source>
</evidence>
<dbReference type="RefSeq" id="WP_217285918.1">
    <property type="nucleotide sequence ID" value="NZ_CP077683.1"/>
</dbReference>
<feature type="chain" id="PRO_5046484634" evidence="2">
    <location>
        <begin position="22"/>
        <end position="168"/>
    </location>
</feature>
<feature type="signal peptide" evidence="2">
    <location>
        <begin position="1"/>
        <end position="21"/>
    </location>
</feature>
<keyword evidence="4" id="KW-1185">Reference proteome</keyword>
<dbReference type="Proteomes" id="UP000683559">
    <property type="component" value="Chromosome"/>
</dbReference>
<name>A0ABX8LB46_9BACT</name>
<feature type="compositionally biased region" description="Basic and acidic residues" evidence="1">
    <location>
        <begin position="25"/>
        <end position="36"/>
    </location>
</feature>
<organism evidence="3 4">
    <name type="scientific">Geomonas subterranea</name>
    <dbReference type="NCBI Taxonomy" id="2847989"/>
    <lineage>
        <taxon>Bacteria</taxon>
        <taxon>Pseudomonadati</taxon>
        <taxon>Thermodesulfobacteriota</taxon>
        <taxon>Desulfuromonadia</taxon>
        <taxon>Geobacterales</taxon>
        <taxon>Geobacteraceae</taxon>
        <taxon>Geomonas</taxon>
    </lineage>
</organism>
<dbReference type="EMBL" id="CP077683">
    <property type="protein sequence ID" value="QXE89227.1"/>
    <property type="molecule type" value="Genomic_DNA"/>
</dbReference>
<evidence type="ECO:0000313" key="4">
    <source>
        <dbReference type="Proteomes" id="UP000683559"/>
    </source>
</evidence>
<protein>
    <submittedName>
        <fullName evidence="3">Uncharacterized protein</fullName>
    </submittedName>
</protein>
<proteinExistence type="predicted"/>
<gene>
    <name evidence="3" type="ORF">KP001_12225</name>
</gene>
<feature type="region of interest" description="Disordered" evidence="1">
    <location>
        <begin position="20"/>
        <end position="48"/>
    </location>
</feature>
<evidence type="ECO:0000256" key="1">
    <source>
        <dbReference type="SAM" id="MobiDB-lite"/>
    </source>
</evidence>
<sequence>MKLILLAWVIVVLLSAPPVAATEQQPHDEQREEPRRAMPHPPQSPLRFTQARGNERQSLEVTYIDPKTIVFRLAKSGTCSRHEQGRAKIISNWWLGAETDENEAGEAIAVQEYTFSKNSKCNINFRIDEGKWGQATVREAAACNAKCPASAEPMHLFTTKEHPYLIGK</sequence>
<reference evidence="3 4" key="1">
    <citation type="submission" date="2021-06" db="EMBL/GenBank/DDBJ databases">
        <title>Gemonas diversity in paddy soil.</title>
        <authorList>
            <person name="Liu G."/>
        </authorList>
    </citation>
    <scope>NUCLEOTIDE SEQUENCE [LARGE SCALE GENOMIC DNA]</scope>
    <source>
        <strain evidence="3 4">RG2</strain>
    </source>
</reference>
<accession>A0ABX8LB46</accession>
<keyword evidence="2" id="KW-0732">Signal</keyword>
<evidence type="ECO:0000256" key="2">
    <source>
        <dbReference type="SAM" id="SignalP"/>
    </source>
</evidence>